<proteinExistence type="predicted"/>
<protein>
    <recommendedName>
        <fullName evidence="1">Non-reducing end beta-L-arabinofuranosidase-like GH127 catalytic domain-containing protein</fullName>
    </recommendedName>
</protein>
<name>A0AAE0WRC6_9PEZI</name>
<dbReference type="InterPro" id="IPR008928">
    <property type="entry name" value="6-hairpin_glycosidase_sf"/>
</dbReference>
<dbReference type="AlphaFoldDB" id="A0AAE0WRC6"/>
<dbReference type="EMBL" id="JAUTXT010000010">
    <property type="protein sequence ID" value="KAK3676390.1"/>
    <property type="molecule type" value="Genomic_DNA"/>
</dbReference>
<reference evidence="2" key="1">
    <citation type="submission" date="2023-07" db="EMBL/GenBank/DDBJ databases">
        <title>Black Yeasts Isolated from many extreme environments.</title>
        <authorList>
            <person name="Coleine C."/>
            <person name="Stajich J.E."/>
            <person name="Selbmann L."/>
        </authorList>
    </citation>
    <scope>NUCLEOTIDE SEQUENCE</scope>
    <source>
        <strain evidence="2">CCFEE 5485</strain>
    </source>
</reference>
<accession>A0AAE0WRC6</accession>
<evidence type="ECO:0000313" key="2">
    <source>
        <dbReference type="EMBL" id="KAK3676390.1"/>
    </source>
</evidence>
<dbReference type="PANTHER" id="PTHR43465:SF2">
    <property type="entry name" value="DUF1680 DOMAIN PROTEIN (AFU_ORTHOLOGUE AFUA_1G08910)"/>
    <property type="match status" value="1"/>
</dbReference>
<dbReference type="SUPFAM" id="SSF48208">
    <property type="entry name" value="Six-hairpin glycosidases"/>
    <property type="match status" value="1"/>
</dbReference>
<feature type="domain" description="Non-reducing end beta-L-arabinofuranosidase-like GH127 catalytic" evidence="1">
    <location>
        <begin position="16"/>
        <end position="362"/>
    </location>
</feature>
<dbReference type="Pfam" id="PF07944">
    <property type="entry name" value="Beta-AFase-like_GH127_cat"/>
    <property type="match status" value="1"/>
</dbReference>
<sequence length="370" mass="42284">MAHPQMCFAATRIHEDSLVGRRREAVIINTLSYQLDVLKRTGRYDAFSLRWHSSYSDPPEVWPIPNHLFWDSDVAKWIEGACYILKQRRLPVIEDAVSELVDMIRTAQQPDGYINIHYTVVEPGRRFTNLRDMHELYNAGHLIEAALAHHDLHGNDMLLDPILRYVELLCHNFGPGENQMHGYPGHPEIELALLRLYDRTQNSKHLKLAEYFVTERGNPHGCEGGHYYDVEAKRRGDDPHKQAAFYPSPRSLWYHQAHQPIQDQVTVEGHSVRAVYLLTAVADLCRVGPMAAPHKLRSTLYRLWDNMVDRKMYVTGGIGSIKQWEGFGIDYFLPQGTDEGGCYSETCAAIGVMMLAQRILQVSLYADATS</sequence>
<dbReference type="InterPro" id="IPR012878">
    <property type="entry name" value="Beta-AFase-like_GH127_cat"/>
</dbReference>
<gene>
    <name evidence="2" type="ORF">LTR78_003666</name>
</gene>
<dbReference type="Proteomes" id="UP001274830">
    <property type="component" value="Unassembled WGS sequence"/>
</dbReference>
<dbReference type="PANTHER" id="PTHR43465">
    <property type="entry name" value="DUF1680 DOMAIN PROTEIN (AFU_ORTHOLOGUE AFUA_1G08910)"/>
    <property type="match status" value="1"/>
</dbReference>
<dbReference type="InterPro" id="IPR049174">
    <property type="entry name" value="Beta-AFase-like"/>
</dbReference>
<keyword evidence="3" id="KW-1185">Reference proteome</keyword>
<dbReference type="GO" id="GO:0005975">
    <property type="term" value="P:carbohydrate metabolic process"/>
    <property type="evidence" value="ECO:0007669"/>
    <property type="project" value="InterPro"/>
</dbReference>
<evidence type="ECO:0000313" key="3">
    <source>
        <dbReference type="Proteomes" id="UP001274830"/>
    </source>
</evidence>
<comment type="caution">
    <text evidence="2">The sequence shown here is derived from an EMBL/GenBank/DDBJ whole genome shotgun (WGS) entry which is preliminary data.</text>
</comment>
<organism evidence="2 3">
    <name type="scientific">Recurvomyces mirabilis</name>
    <dbReference type="NCBI Taxonomy" id="574656"/>
    <lineage>
        <taxon>Eukaryota</taxon>
        <taxon>Fungi</taxon>
        <taxon>Dikarya</taxon>
        <taxon>Ascomycota</taxon>
        <taxon>Pezizomycotina</taxon>
        <taxon>Dothideomycetes</taxon>
        <taxon>Dothideomycetidae</taxon>
        <taxon>Mycosphaerellales</taxon>
        <taxon>Teratosphaeriaceae</taxon>
        <taxon>Recurvomyces</taxon>
    </lineage>
</organism>
<evidence type="ECO:0000259" key="1">
    <source>
        <dbReference type="Pfam" id="PF07944"/>
    </source>
</evidence>